<dbReference type="RefSeq" id="WP_316266204.1">
    <property type="nucleotide sequence ID" value="NZ_AP027742.1"/>
</dbReference>
<evidence type="ECO:0000256" key="11">
    <source>
        <dbReference type="ARBA" id="ARBA00023136"/>
    </source>
</evidence>
<feature type="transmembrane region" description="Helical" evidence="13">
    <location>
        <begin position="323"/>
        <end position="346"/>
    </location>
</feature>
<keyword evidence="7" id="KW-1003">Cell membrane</keyword>
<dbReference type="Proteomes" id="UP001305815">
    <property type="component" value="Chromosome"/>
</dbReference>
<keyword evidence="15" id="KW-1185">Reference proteome</keyword>
<dbReference type="CDD" id="cd13137">
    <property type="entry name" value="MATE_NorM_like"/>
    <property type="match status" value="1"/>
</dbReference>
<proteinExistence type="inferred from homology"/>
<dbReference type="EMBL" id="AP027742">
    <property type="protein sequence ID" value="BDZ76424.1"/>
    <property type="molecule type" value="Genomic_DNA"/>
</dbReference>
<comment type="subcellular location">
    <subcellularLocation>
        <location evidence="2">Cell membrane</location>
        <topology evidence="2">Multi-pass membrane protein</topology>
    </subcellularLocation>
</comment>
<gene>
    <name evidence="14" type="ORF">Lac1_06070</name>
</gene>
<dbReference type="Pfam" id="PF01554">
    <property type="entry name" value="MatE"/>
    <property type="match status" value="2"/>
</dbReference>
<comment type="function">
    <text evidence="1">Multidrug efflux pump.</text>
</comment>
<name>A0ABM8I7X9_9FIRM</name>
<organism evidence="14 15">
    <name type="scientific">Claveliimonas bilis</name>
    <dbReference type="NCBI Taxonomy" id="3028070"/>
    <lineage>
        <taxon>Bacteria</taxon>
        <taxon>Bacillati</taxon>
        <taxon>Bacillota</taxon>
        <taxon>Clostridia</taxon>
        <taxon>Lachnospirales</taxon>
        <taxon>Lachnospiraceae</taxon>
        <taxon>Claveliimonas</taxon>
    </lineage>
</organism>
<evidence type="ECO:0000313" key="15">
    <source>
        <dbReference type="Proteomes" id="UP001305815"/>
    </source>
</evidence>
<evidence type="ECO:0000256" key="12">
    <source>
        <dbReference type="ARBA" id="ARBA00031636"/>
    </source>
</evidence>
<evidence type="ECO:0000256" key="10">
    <source>
        <dbReference type="ARBA" id="ARBA00023065"/>
    </source>
</evidence>
<sequence length="454" mass="49308">MRGNLSTDKKNYLFDNKALAALIIPLIVEQLLAVLVGMADSIMVASVGEAAVSGVSLVDNIMVLLINAFSALATGGAVVAGQYLGQGSKKGACKSATQLVWFITICALVITILIYVFKYWILHGVFGRIEPDVMNHANTYLMIVTASIPFIALYNGGAAIFRTMGNSEISMRVSIVMNIINVSGNAILIYGFHRGTEGVAIPTLVSRITAAVLIIVLLCNQKRSVCIEPTWRYHADWSMIRKILNIGVPNGLENSMFQLGKIIVLSLVSTFGTYAIAANAVANAVALFQILPGMAISLAITTVIARCVGAGDYAQVKYYTKKLIAVTYVCVWIINGLIFLLMSLILKAYQLSDVTAGAARQIMIFHAVSCMLVWPVAFSLPATFRAAGDAKMCMIISVISMWIFRIIFSYILGKYVGMGVLGVWVAMVIDWIVRAICFVIRYFSGRWKHQALAG</sequence>
<feature type="transmembrane region" description="Helical" evidence="13">
    <location>
        <begin position="57"/>
        <end position="79"/>
    </location>
</feature>
<dbReference type="PIRSF" id="PIRSF006603">
    <property type="entry name" value="DinF"/>
    <property type="match status" value="1"/>
</dbReference>
<evidence type="ECO:0000256" key="4">
    <source>
        <dbReference type="ARBA" id="ARBA00020268"/>
    </source>
</evidence>
<feature type="transmembrane region" description="Helical" evidence="13">
    <location>
        <begin position="199"/>
        <end position="219"/>
    </location>
</feature>
<evidence type="ECO:0000256" key="6">
    <source>
        <dbReference type="ARBA" id="ARBA00022449"/>
    </source>
</evidence>
<dbReference type="InterPro" id="IPR002528">
    <property type="entry name" value="MATE_fam"/>
</dbReference>
<protein>
    <recommendedName>
        <fullName evidence="4">Probable multidrug resistance protein NorM</fullName>
    </recommendedName>
    <alternativeName>
        <fullName evidence="12">Multidrug-efflux transporter</fullName>
    </alternativeName>
</protein>
<keyword evidence="10" id="KW-0406">Ion transport</keyword>
<feature type="transmembrane region" description="Helical" evidence="13">
    <location>
        <begin position="358"/>
        <end position="380"/>
    </location>
</feature>
<keyword evidence="9 13" id="KW-1133">Transmembrane helix</keyword>
<evidence type="ECO:0000256" key="7">
    <source>
        <dbReference type="ARBA" id="ARBA00022475"/>
    </source>
</evidence>
<feature type="transmembrane region" description="Helical" evidence="13">
    <location>
        <begin position="21"/>
        <end position="45"/>
    </location>
</feature>
<keyword evidence="5" id="KW-0813">Transport</keyword>
<evidence type="ECO:0000256" key="3">
    <source>
        <dbReference type="ARBA" id="ARBA00010199"/>
    </source>
</evidence>
<feature type="transmembrane region" description="Helical" evidence="13">
    <location>
        <begin position="140"/>
        <end position="161"/>
    </location>
</feature>
<feature type="transmembrane region" description="Helical" evidence="13">
    <location>
        <begin position="99"/>
        <end position="120"/>
    </location>
</feature>
<evidence type="ECO:0000313" key="14">
    <source>
        <dbReference type="EMBL" id="BDZ76424.1"/>
    </source>
</evidence>
<keyword evidence="6" id="KW-0050">Antiport</keyword>
<feature type="transmembrane region" description="Helical" evidence="13">
    <location>
        <begin position="392"/>
        <end position="412"/>
    </location>
</feature>
<dbReference type="PANTHER" id="PTHR43298:SF2">
    <property type="entry name" value="FMN_FAD EXPORTER YEEO-RELATED"/>
    <property type="match status" value="1"/>
</dbReference>
<evidence type="ECO:0000256" key="9">
    <source>
        <dbReference type="ARBA" id="ARBA00022989"/>
    </source>
</evidence>
<evidence type="ECO:0000256" key="8">
    <source>
        <dbReference type="ARBA" id="ARBA00022692"/>
    </source>
</evidence>
<evidence type="ECO:0000256" key="13">
    <source>
        <dbReference type="SAM" id="Phobius"/>
    </source>
</evidence>
<dbReference type="NCBIfam" id="TIGR00797">
    <property type="entry name" value="matE"/>
    <property type="match status" value="1"/>
</dbReference>
<feature type="transmembrane region" description="Helical" evidence="13">
    <location>
        <begin position="288"/>
        <end position="311"/>
    </location>
</feature>
<evidence type="ECO:0000256" key="5">
    <source>
        <dbReference type="ARBA" id="ARBA00022448"/>
    </source>
</evidence>
<keyword evidence="8 13" id="KW-0812">Transmembrane</keyword>
<dbReference type="InterPro" id="IPR048279">
    <property type="entry name" value="MdtK-like"/>
</dbReference>
<feature type="transmembrane region" description="Helical" evidence="13">
    <location>
        <begin position="173"/>
        <end position="193"/>
    </location>
</feature>
<keyword evidence="11 13" id="KW-0472">Membrane</keyword>
<feature type="transmembrane region" description="Helical" evidence="13">
    <location>
        <begin position="418"/>
        <end position="440"/>
    </location>
</feature>
<accession>A0ABM8I7X9</accession>
<dbReference type="InterPro" id="IPR050222">
    <property type="entry name" value="MATE_MdtK"/>
</dbReference>
<comment type="similarity">
    <text evidence="3">Belongs to the multi antimicrobial extrusion (MATE) (TC 2.A.66.1) family.</text>
</comment>
<dbReference type="PANTHER" id="PTHR43298">
    <property type="entry name" value="MULTIDRUG RESISTANCE PROTEIN NORM-RELATED"/>
    <property type="match status" value="1"/>
</dbReference>
<feature type="transmembrane region" description="Helical" evidence="13">
    <location>
        <begin position="262"/>
        <end position="282"/>
    </location>
</feature>
<reference evidence="15" key="1">
    <citation type="journal article" date="2023" name="Int. J. Syst. Evol. Microbiol.">
        <title>Claveliimonas bilis gen. nov., sp. nov., deoxycholic acid-producing bacteria isolated from human faeces, and reclassification of Sellimonas monacensis Zenner et al. 2021 as Claveliimonas monacensis comb. nov.</title>
        <authorList>
            <person name="Hisatomi A."/>
            <person name="Kastawa N.W.E.P.G."/>
            <person name="Song I."/>
            <person name="Ohkuma M."/>
            <person name="Fukiya S."/>
            <person name="Sakamoto M."/>
        </authorList>
    </citation>
    <scope>NUCLEOTIDE SEQUENCE [LARGE SCALE GENOMIC DNA]</scope>
    <source>
        <strain evidence="15">12BBH14</strain>
    </source>
</reference>
<evidence type="ECO:0000256" key="2">
    <source>
        <dbReference type="ARBA" id="ARBA00004651"/>
    </source>
</evidence>
<evidence type="ECO:0000256" key="1">
    <source>
        <dbReference type="ARBA" id="ARBA00003408"/>
    </source>
</evidence>